<feature type="domain" description="GerMN" evidence="1">
    <location>
        <begin position="224"/>
        <end position="310"/>
    </location>
</feature>
<gene>
    <name evidence="2" type="ORF">OBE_01008</name>
</gene>
<comment type="caution">
    <text evidence="2">The sequence shown here is derived from an EMBL/GenBank/DDBJ whole genome shotgun (WGS) entry which is preliminary data.</text>
</comment>
<sequence>MIKDKALKKILVASTTLLIILTIYVIKDFSKPNTLQTNLELEYVTGVGTNNIYLLNKNGLLVKSKILITENNKEKQIKTILKNLTIGQNNNYPDELSGTIPKDTKVKNVVYDEGYVTIDFSKNILGVKESKENSMLESIVYSIFDLKDIKGIIIQVEGEVLGNYPNSKAKITYPLTKSIGINKEYNLHQRNNINKVVVYYLEEIDNKNYYVPVTKYLNDPNDKIKIIIDSLTTSYIYEPNLMSFLNSNAKLNSYSEKENVFFLDFNTNLYDSKDKVLEEVIYSISYSIFDNYDVGSIVFSVDGKNIKTVSLMDDTKSKN</sequence>
<organism evidence="2">
    <name type="scientific">human gut metagenome</name>
    <dbReference type="NCBI Taxonomy" id="408170"/>
    <lineage>
        <taxon>unclassified sequences</taxon>
        <taxon>metagenomes</taxon>
        <taxon>organismal metagenomes</taxon>
    </lineage>
</organism>
<dbReference type="SMART" id="SM00909">
    <property type="entry name" value="Germane"/>
    <property type="match status" value="2"/>
</dbReference>
<name>K1U1M7_9ZZZZ</name>
<evidence type="ECO:0000259" key="1">
    <source>
        <dbReference type="SMART" id="SM00909"/>
    </source>
</evidence>
<reference evidence="2" key="1">
    <citation type="journal article" date="2013" name="Environ. Microbiol.">
        <title>Microbiota from the distal guts of lean and obese adolescents exhibit partial functional redundancy besides clear differences in community structure.</title>
        <authorList>
            <person name="Ferrer M."/>
            <person name="Ruiz A."/>
            <person name="Lanza F."/>
            <person name="Haange S.B."/>
            <person name="Oberbach A."/>
            <person name="Till H."/>
            <person name="Bargiela R."/>
            <person name="Campoy C."/>
            <person name="Segura M.T."/>
            <person name="Richter M."/>
            <person name="von Bergen M."/>
            <person name="Seifert J."/>
            <person name="Suarez A."/>
        </authorList>
    </citation>
    <scope>NUCLEOTIDE SEQUENCE</scope>
</reference>
<dbReference type="Pfam" id="PF10646">
    <property type="entry name" value="Germane"/>
    <property type="match status" value="2"/>
</dbReference>
<protein>
    <submittedName>
        <fullName evidence="2">Protein containing Lipoprotein LpqB, GerMN domain protein</fullName>
    </submittedName>
</protein>
<dbReference type="EMBL" id="AJWZ01000670">
    <property type="protein sequence ID" value="EKC76138.1"/>
    <property type="molecule type" value="Genomic_DNA"/>
</dbReference>
<dbReference type="AlphaFoldDB" id="K1U1M7"/>
<evidence type="ECO:0000313" key="2">
    <source>
        <dbReference type="EMBL" id="EKC76138.1"/>
    </source>
</evidence>
<keyword evidence="2" id="KW-0449">Lipoprotein</keyword>
<dbReference type="InterPro" id="IPR019606">
    <property type="entry name" value="GerMN"/>
</dbReference>
<accession>K1U1M7</accession>
<proteinExistence type="predicted"/>
<feature type="domain" description="GerMN" evidence="1">
    <location>
        <begin position="77"/>
        <end position="165"/>
    </location>
</feature>